<keyword evidence="3" id="KW-1003">Cell membrane</keyword>
<dbReference type="InterPro" id="IPR036640">
    <property type="entry name" value="ABC1_TM_sf"/>
</dbReference>
<keyword evidence="4" id="KW-0997">Cell inner membrane</keyword>
<evidence type="ECO:0000256" key="1">
    <source>
        <dbReference type="ARBA" id="ARBA00004429"/>
    </source>
</evidence>
<dbReference type="AlphaFoldDB" id="A0A1Q5PW91"/>
<dbReference type="Pfam" id="PF00005">
    <property type="entry name" value="ABC_tran"/>
    <property type="match status" value="1"/>
</dbReference>
<dbReference type="GO" id="GO:0140359">
    <property type="term" value="F:ABC-type transporter activity"/>
    <property type="evidence" value="ECO:0007669"/>
    <property type="project" value="InterPro"/>
</dbReference>
<dbReference type="SUPFAM" id="SSF52540">
    <property type="entry name" value="P-loop containing nucleoside triphosphate hydrolases"/>
    <property type="match status" value="1"/>
</dbReference>
<evidence type="ECO:0000256" key="7">
    <source>
        <dbReference type="ARBA" id="ARBA00022840"/>
    </source>
</evidence>
<protein>
    <submittedName>
        <fullName evidence="14">ABC transporter ATP-binding protein</fullName>
    </submittedName>
</protein>
<feature type="domain" description="ABC transmembrane type-1" evidence="13">
    <location>
        <begin position="37"/>
        <end position="319"/>
    </location>
</feature>
<evidence type="ECO:0000256" key="9">
    <source>
        <dbReference type="ARBA" id="ARBA00023136"/>
    </source>
</evidence>
<evidence type="ECO:0000256" key="2">
    <source>
        <dbReference type="ARBA" id="ARBA00022448"/>
    </source>
</evidence>
<dbReference type="InterPro" id="IPR039421">
    <property type="entry name" value="Type_1_exporter"/>
</dbReference>
<evidence type="ECO:0000256" key="10">
    <source>
        <dbReference type="ARBA" id="ARBA00023455"/>
    </source>
</evidence>
<keyword evidence="6" id="KW-0547">Nucleotide-binding</keyword>
<dbReference type="Gene3D" id="1.20.1560.10">
    <property type="entry name" value="ABC transporter type 1, transmembrane domain"/>
    <property type="match status" value="1"/>
</dbReference>
<feature type="domain" description="ABC transporter" evidence="12">
    <location>
        <begin position="352"/>
        <end position="586"/>
    </location>
</feature>
<dbReference type="InterPro" id="IPR003439">
    <property type="entry name" value="ABC_transporter-like_ATP-bd"/>
</dbReference>
<evidence type="ECO:0000259" key="13">
    <source>
        <dbReference type="PROSITE" id="PS50929"/>
    </source>
</evidence>
<comment type="similarity">
    <text evidence="10">Belongs to the ABC transporter superfamily. Siderophore-Fe(3+) uptake transporter (SIUT) (TC 3.A.1.21) family.</text>
</comment>
<keyword evidence="2" id="KW-0813">Transport</keyword>
<dbReference type="SUPFAM" id="SSF90123">
    <property type="entry name" value="ABC transporter transmembrane region"/>
    <property type="match status" value="1"/>
</dbReference>
<evidence type="ECO:0000256" key="3">
    <source>
        <dbReference type="ARBA" id="ARBA00022475"/>
    </source>
</evidence>
<dbReference type="STRING" id="52770.BSZ40_05195"/>
<dbReference type="PANTHER" id="PTHR24221">
    <property type="entry name" value="ATP-BINDING CASSETTE SUB-FAMILY B"/>
    <property type="match status" value="1"/>
</dbReference>
<sequence length="591" mass="62731">MGGDAGVARRLVSDDEGEDMSNPTRKLLAPVRPAMRLTAVLSGLGGLLSVVPYIALTEIARRLLVQETPSALWPWIALASACLLASELLHGAALGYSHTVEARLRYRLRQALIATLSRLPLGRVEQTSAGALRKLVCDDTSAIHTLVAHQAADATFAAVSAVAGLLYLAWVNWVLALILVAIWVAIPALALRVGYDQSLFADFSSAQTRLAAATVEMAEGIKEIKSFQASDAARTRFTAARTAFSSLSLRWTRAAGSGMAAAQALLQPATVLAVVAPLAVWFIRQDWLTPAESVAFFTLALGLPQGAIHLMSLMQHLYEAQRAAESTAAVLAQPPMPQGPGRDLPDPAPGHLELRDVTFGYEPSHPVVRNVSLQAAPGTVTAIVGPSGSGKTTLARLVARFYDPDQGSVHVGGVDVRETSFDWLYSRVAVVFQDITLAHDTVAHNLALGSPQASAEQLQAAARAVGMHERILQLPAGYDTVLGSAEGQLSGGERQRLTIARALLQDTDLLVLDEATAQADPQSERDIHAALSHLAVGRTVVVIAHRLSTVQNADQILVLEAGQVVERGTHSTLLSAEGLYAQLWSAQQGGE</sequence>
<keyword evidence="5 11" id="KW-0812">Transmembrane</keyword>
<reference evidence="15" key="1">
    <citation type="submission" date="2016-12" db="EMBL/GenBank/DDBJ databases">
        <authorList>
            <person name="Meng X."/>
        </authorList>
    </citation>
    <scope>NUCLEOTIDE SEQUENCE [LARGE SCALE GENOMIC DNA]</scope>
    <source>
        <strain evidence="15">DSM 20732</strain>
    </source>
</reference>
<keyword evidence="8 11" id="KW-1133">Transmembrane helix</keyword>
<dbReference type="SMART" id="SM00382">
    <property type="entry name" value="AAA"/>
    <property type="match status" value="1"/>
</dbReference>
<feature type="transmembrane region" description="Helical" evidence="11">
    <location>
        <begin position="75"/>
        <end position="97"/>
    </location>
</feature>
<dbReference type="GO" id="GO:0005886">
    <property type="term" value="C:plasma membrane"/>
    <property type="evidence" value="ECO:0007669"/>
    <property type="project" value="UniProtKB-SubCell"/>
</dbReference>
<dbReference type="Pfam" id="PF00664">
    <property type="entry name" value="ABC_membrane"/>
    <property type="match status" value="1"/>
</dbReference>
<accession>A0A1Q5PW91</accession>
<comment type="subcellular location">
    <subcellularLocation>
        <location evidence="1">Cell inner membrane</location>
        <topology evidence="1">Multi-pass membrane protein</topology>
    </subcellularLocation>
</comment>
<dbReference type="PROSITE" id="PS50929">
    <property type="entry name" value="ABC_TM1F"/>
    <property type="match status" value="1"/>
</dbReference>
<dbReference type="EMBL" id="MQVS01000004">
    <property type="protein sequence ID" value="OKL51884.1"/>
    <property type="molecule type" value="Genomic_DNA"/>
</dbReference>
<dbReference type="InterPro" id="IPR027417">
    <property type="entry name" value="P-loop_NTPase"/>
</dbReference>
<dbReference type="PROSITE" id="PS00211">
    <property type="entry name" value="ABC_TRANSPORTER_1"/>
    <property type="match status" value="1"/>
</dbReference>
<dbReference type="FunCoup" id="A0A1Q5PW91">
    <property type="interactions" value="22"/>
</dbReference>
<evidence type="ECO:0000256" key="6">
    <source>
        <dbReference type="ARBA" id="ARBA00022741"/>
    </source>
</evidence>
<dbReference type="InterPro" id="IPR017871">
    <property type="entry name" value="ABC_transporter-like_CS"/>
</dbReference>
<evidence type="ECO:0000313" key="14">
    <source>
        <dbReference type="EMBL" id="OKL51884.1"/>
    </source>
</evidence>
<dbReference type="GO" id="GO:0005524">
    <property type="term" value="F:ATP binding"/>
    <property type="evidence" value="ECO:0007669"/>
    <property type="project" value="UniProtKB-KW"/>
</dbReference>
<evidence type="ECO:0000259" key="12">
    <source>
        <dbReference type="PROSITE" id="PS50893"/>
    </source>
</evidence>
<dbReference type="OrthoDB" id="9806127at2"/>
<gene>
    <name evidence="14" type="ORF">BSZ40_05195</name>
</gene>
<dbReference type="RefSeq" id="WP_073823998.1">
    <property type="nucleotide sequence ID" value="NZ_MQVS01000004.1"/>
</dbReference>
<dbReference type="FunFam" id="3.40.50.300:FF:000221">
    <property type="entry name" value="Multidrug ABC transporter ATP-binding protein"/>
    <property type="match status" value="1"/>
</dbReference>
<keyword evidence="15" id="KW-1185">Reference proteome</keyword>
<dbReference type="GO" id="GO:0016887">
    <property type="term" value="F:ATP hydrolysis activity"/>
    <property type="evidence" value="ECO:0007669"/>
    <property type="project" value="InterPro"/>
</dbReference>
<proteinExistence type="inferred from homology"/>
<keyword evidence="9 11" id="KW-0472">Membrane</keyword>
<comment type="caution">
    <text evidence="14">The sequence shown here is derived from an EMBL/GenBank/DDBJ whole genome shotgun (WGS) entry which is preliminary data.</text>
</comment>
<dbReference type="Proteomes" id="UP000185612">
    <property type="component" value="Unassembled WGS sequence"/>
</dbReference>
<evidence type="ECO:0000256" key="5">
    <source>
        <dbReference type="ARBA" id="ARBA00022692"/>
    </source>
</evidence>
<dbReference type="PANTHER" id="PTHR24221:SF654">
    <property type="entry name" value="ATP-BINDING CASSETTE SUB-FAMILY B MEMBER 6"/>
    <property type="match status" value="1"/>
</dbReference>
<dbReference type="InParanoid" id="A0A1Q5PW91"/>
<organism evidence="14 15">
    <name type="scientific">Buchananella hordeovulneris</name>
    <dbReference type="NCBI Taxonomy" id="52770"/>
    <lineage>
        <taxon>Bacteria</taxon>
        <taxon>Bacillati</taxon>
        <taxon>Actinomycetota</taxon>
        <taxon>Actinomycetes</taxon>
        <taxon>Actinomycetales</taxon>
        <taxon>Actinomycetaceae</taxon>
        <taxon>Buchananella</taxon>
    </lineage>
</organism>
<evidence type="ECO:0000313" key="15">
    <source>
        <dbReference type="Proteomes" id="UP000185612"/>
    </source>
</evidence>
<evidence type="ECO:0000256" key="4">
    <source>
        <dbReference type="ARBA" id="ARBA00022519"/>
    </source>
</evidence>
<dbReference type="Gene3D" id="3.40.50.300">
    <property type="entry name" value="P-loop containing nucleotide triphosphate hydrolases"/>
    <property type="match status" value="1"/>
</dbReference>
<evidence type="ECO:0000256" key="8">
    <source>
        <dbReference type="ARBA" id="ARBA00022989"/>
    </source>
</evidence>
<name>A0A1Q5PW91_9ACTO</name>
<keyword evidence="7 14" id="KW-0067">ATP-binding</keyword>
<dbReference type="PROSITE" id="PS50893">
    <property type="entry name" value="ABC_TRANSPORTER_2"/>
    <property type="match status" value="1"/>
</dbReference>
<dbReference type="InterPro" id="IPR011527">
    <property type="entry name" value="ABC1_TM_dom"/>
</dbReference>
<evidence type="ECO:0000256" key="11">
    <source>
        <dbReference type="SAM" id="Phobius"/>
    </source>
</evidence>
<feature type="transmembrane region" description="Helical" evidence="11">
    <location>
        <begin position="34"/>
        <end position="55"/>
    </location>
</feature>
<dbReference type="InterPro" id="IPR003593">
    <property type="entry name" value="AAA+_ATPase"/>
</dbReference>